<dbReference type="InterPro" id="IPR050707">
    <property type="entry name" value="HTH_MetabolicPath_Reg"/>
</dbReference>
<keyword evidence="1" id="KW-0805">Transcription regulation</keyword>
<dbReference type="OrthoDB" id="9791752at2"/>
<protein>
    <submittedName>
        <fullName evidence="6">IclR family transcriptional regulator</fullName>
    </submittedName>
</protein>
<accession>A0A3M8D6R2</accession>
<dbReference type="PANTHER" id="PTHR30136">
    <property type="entry name" value="HELIX-TURN-HELIX TRANSCRIPTIONAL REGULATOR, ICLR FAMILY"/>
    <property type="match status" value="1"/>
</dbReference>
<dbReference type="SUPFAM" id="SSF55781">
    <property type="entry name" value="GAF domain-like"/>
    <property type="match status" value="1"/>
</dbReference>
<feature type="domain" description="HTH iclR-type" evidence="4">
    <location>
        <begin position="2"/>
        <end position="64"/>
    </location>
</feature>
<dbReference type="Pfam" id="PF09339">
    <property type="entry name" value="HTH_IclR"/>
    <property type="match status" value="1"/>
</dbReference>
<dbReference type="RefSeq" id="WP_122920043.1">
    <property type="nucleotide sequence ID" value="NZ_RHHQ01000018.1"/>
</dbReference>
<dbReference type="AlphaFoldDB" id="A0A3M8D6R2"/>
<dbReference type="EMBL" id="RHHQ01000018">
    <property type="protein sequence ID" value="RNB83311.1"/>
    <property type="molecule type" value="Genomic_DNA"/>
</dbReference>
<dbReference type="InterPro" id="IPR036388">
    <property type="entry name" value="WH-like_DNA-bd_sf"/>
</dbReference>
<evidence type="ECO:0000256" key="1">
    <source>
        <dbReference type="ARBA" id="ARBA00023015"/>
    </source>
</evidence>
<dbReference type="InterPro" id="IPR036390">
    <property type="entry name" value="WH_DNA-bd_sf"/>
</dbReference>
<dbReference type="Gene3D" id="3.30.450.40">
    <property type="match status" value="1"/>
</dbReference>
<evidence type="ECO:0000313" key="7">
    <source>
        <dbReference type="Proteomes" id="UP000271031"/>
    </source>
</evidence>
<keyword evidence="2" id="KW-0238">DNA-binding</keyword>
<dbReference type="GO" id="GO:0045892">
    <property type="term" value="P:negative regulation of DNA-templated transcription"/>
    <property type="evidence" value="ECO:0007669"/>
    <property type="project" value="TreeGrafter"/>
</dbReference>
<dbReference type="GO" id="GO:0003700">
    <property type="term" value="F:DNA-binding transcription factor activity"/>
    <property type="evidence" value="ECO:0007669"/>
    <property type="project" value="TreeGrafter"/>
</dbReference>
<evidence type="ECO:0000256" key="3">
    <source>
        <dbReference type="ARBA" id="ARBA00023163"/>
    </source>
</evidence>
<organism evidence="6 7">
    <name type="scientific">Brevibacillus fluminis</name>
    <dbReference type="NCBI Taxonomy" id="511487"/>
    <lineage>
        <taxon>Bacteria</taxon>
        <taxon>Bacillati</taxon>
        <taxon>Bacillota</taxon>
        <taxon>Bacilli</taxon>
        <taxon>Bacillales</taxon>
        <taxon>Paenibacillaceae</taxon>
        <taxon>Brevibacillus</taxon>
    </lineage>
</organism>
<feature type="domain" description="IclR-ED" evidence="5">
    <location>
        <begin position="65"/>
        <end position="247"/>
    </location>
</feature>
<dbReference type="Gene3D" id="1.10.10.10">
    <property type="entry name" value="Winged helix-like DNA-binding domain superfamily/Winged helix DNA-binding domain"/>
    <property type="match status" value="1"/>
</dbReference>
<dbReference type="PROSITE" id="PS51078">
    <property type="entry name" value="ICLR_ED"/>
    <property type="match status" value="1"/>
</dbReference>
<dbReference type="InterPro" id="IPR029016">
    <property type="entry name" value="GAF-like_dom_sf"/>
</dbReference>
<evidence type="ECO:0000256" key="2">
    <source>
        <dbReference type="ARBA" id="ARBA00023125"/>
    </source>
</evidence>
<keyword evidence="7" id="KW-1185">Reference proteome</keyword>
<dbReference type="SMART" id="SM00346">
    <property type="entry name" value="HTH_ICLR"/>
    <property type="match status" value="1"/>
</dbReference>
<keyword evidence="3" id="KW-0804">Transcription</keyword>
<comment type="caution">
    <text evidence="6">The sequence shown here is derived from an EMBL/GenBank/DDBJ whole genome shotgun (WGS) entry which is preliminary data.</text>
</comment>
<evidence type="ECO:0000259" key="5">
    <source>
        <dbReference type="PROSITE" id="PS51078"/>
    </source>
</evidence>
<dbReference type="PROSITE" id="PS51077">
    <property type="entry name" value="HTH_ICLR"/>
    <property type="match status" value="1"/>
</dbReference>
<dbReference type="GO" id="GO:0003677">
    <property type="term" value="F:DNA binding"/>
    <property type="evidence" value="ECO:0007669"/>
    <property type="project" value="UniProtKB-KW"/>
</dbReference>
<dbReference type="SUPFAM" id="SSF46785">
    <property type="entry name" value="Winged helix' DNA-binding domain"/>
    <property type="match status" value="1"/>
</dbReference>
<reference evidence="6 7" key="1">
    <citation type="submission" date="2018-10" db="EMBL/GenBank/DDBJ databases">
        <title>Phylogenomics of Brevibacillus.</title>
        <authorList>
            <person name="Dunlap C."/>
        </authorList>
    </citation>
    <scope>NUCLEOTIDE SEQUENCE [LARGE SCALE GENOMIC DNA]</scope>
    <source>
        <strain evidence="6 7">JCM 15716</strain>
    </source>
</reference>
<dbReference type="InterPro" id="IPR014757">
    <property type="entry name" value="Tscrpt_reg_IclR_C"/>
</dbReference>
<evidence type="ECO:0000313" key="6">
    <source>
        <dbReference type="EMBL" id="RNB83311.1"/>
    </source>
</evidence>
<dbReference type="Pfam" id="PF01614">
    <property type="entry name" value="IclR_C"/>
    <property type="match status" value="1"/>
</dbReference>
<gene>
    <name evidence="6" type="ORF">EDM56_21830</name>
</gene>
<evidence type="ECO:0000259" key="4">
    <source>
        <dbReference type="PROSITE" id="PS51077"/>
    </source>
</evidence>
<name>A0A3M8D6R2_9BACL</name>
<dbReference type="PANTHER" id="PTHR30136:SF24">
    <property type="entry name" value="HTH-TYPE TRANSCRIPTIONAL REPRESSOR ALLR"/>
    <property type="match status" value="1"/>
</dbReference>
<proteinExistence type="predicted"/>
<sequence length="259" mass="29207">MLKTLDLALNILLCFTKEKTSWGARELAKELGISHANVYRILSTFEANRFLVKDPETKKYSLGIRFWELGLLSYDAMNVGKLLRPVLQRLMEATSESVMVTSLDTNQGLTLEVLEPDNVVRYTVTVGSRAPLYVGASYRSILAFMPEEKVEQIIAQGLVQYTPKTMTDPDVLRADLATIRETGIARSEGEYTPDIIALAVPIFHYNGKIMGSLTISGPTYRMTDEKVEHCIDMLKKAKVEIDEIVTKYQLDLSHYFISE</sequence>
<dbReference type="InterPro" id="IPR005471">
    <property type="entry name" value="Tscrpt_reg_IclR_N"/>
</dbReference>
<dbReference type="Proteomes" id="UP000271031">
    <property type="component" value="Unassembled WGS sequence"/>
</dbReference>